<evidence type="ECO:0000313" key="1">
    <source>
        <dbReference type="EMBL" id="KAI7959067.1"/>
    </source>
</evidence>
<reference evidence="1 2" key="3">
    <citation type="journal article" date="2022" name="Microbiol. Spectr.">
        <title>Folding features and dynamics of 3D genome architecture in plant fungal pathogens.</title>
        <authorList>
            <person name="Xia C."/>
        </authorList>
    </citation>
    <scope>NUCLEOTIDE SEQUENCE [LARGE SCALE GENOMIC DNA]</scope>
    <source>
        <strain evidence="1 2">93-210</strain>
    </source>
</reference>
<gene>
    <name evidence="1" type="ORF">MJO28_002858</name>
</gene>
<proteinExistence type="predicted"/>
<name>A0ACC0ER09_9BASI</name>
<organism evidence="1 2">
    <name type="scientific">Puccinia striiformis f. sp. tritici</name>
    <dbReference type="NCBI Taxonomy" id="168172"/>
    <lineage>
        <taxon>Eukaryota</taxon>
        <taxon>Fungi</taxon>
        <taxon>Dikarya</taxon>
        <taxon>Basidiomycota</taxon>
        <taxon>Pucciniomycotina</taxon>
        <taxon>Pucciniomycetes</taxon>
        <taxon>Pucciniales</taxon>
        <taxon>Pucciniaceae</taxon>
        <taxon>Puccinia</taxon>
    </lineage>
</organism>
<feature type="non-terminal residue" evidence="1">
    <location>
        <position position="1"/>
    </location>
</feature>
<evidence type="ECO:0000313" key="2">
    <source>
        <dbReference type="Proteomes" id="UP001060170"/>
    </source>
</evidence>
<dbReference type="EMBL" id="CM045867">
    <property type="protein sequence ID" value="KAI7959067.1"/>
    <property type="molecule type" value="Genomic_DNA"/>
</dbReference>
<accession>A0ACC0ER09</accession>
<keyword evidence="2" id="KW-1185">Reference proteome</keyword>
<comment type="caution">
    <text evidence="1">The sequence shown here is derived from an EMBL/GenBank/DDBJ whole genome shotgun (WGS) entry which is preliminary data.</text>
</comment>
<protein>
    <submittedName>
        <fullName evidence="1">Uncharacterized protein</fullName>
    </submittedName>
</protein>
<sequence>SHTGAGSLASGPGACPVTPLMRLYDRGGSGTLWGPSRHRGREVILGSAGVPRQDALVAGVGVDLRAHLSRLVDTRRPRVGDGSVAVAVVPVADTMTPPGLWSDGTVAGAPSHISIRPAV</sequence>
<reference evidence="2" key="2">
    <citation type="journal article" date="2018" name="Mol. Plant Microbe Interact.">
        <title>Genome sequence resources for the wheat stripe rust pathogen (Puccinia striiformis f. sp. tritici) and the barley stripe rust pathogen (Puccinia striiformis f. sp. hordei).</title>
        <authorList>
            <person name="Xia C."/>
            <person name="Wang M."/>
            <person name="Yin C."/>
            <person name="Cornejo O.E."/>
            <person name="Hulbert S.H."/>
            <person name="Chen X."/>
        </authorList>
    </citation>
    <scope>NUCLEOTIDE SEQUENCE [LARGE SCALE GENOMIC DNA]</scope>
    <source>
        <strain evidence="2">93-210</strain>
    </source>
</reference>
<reference evidence="2" key="1">
    <citation type="journal article" date="2018" name="BMC Genomics">
        <title>Genomic insights into host adaptation between the wheat stripe rust pathogen (Puccinia striiformis f. sp. tritici) and the barley stripe rust pathogen (Puccinia striiformis f. sp. hordei).</title>
        <authorList>
            <person name="Xia C."/>
            <person name="Wang M."/>
            <person name="Yin C."/>
            <person name="Cornejo O.E."/>
            <person name="Hulbert S.H."/>
            <person name="Chen X."/>
        </authorList>
    </citation>
    <scope>NUCLEOTIDE SEQUENCE [LARGE SCALE GENOMIC DNA]</scope>
    <source>
        <strain evidence="2">93-210</strain>
    </source>
</reference>
<dbReference type="Proteomes" id="UP001060170">
    <property type="component" value="Chromosome 3"/>
</dbReference>